<organism evidence="4 5">
    <name type="scientific">Sphingobium chlorophenolicum</name>
    <dbReference type="NCBI Taxonomy" id="46429"/>
    <lineage>
        <taxon>Bacteria</taxon>
        <taxon>Pseudomonadati</taxon>
        <taxon>Pseudomonadota</taxon>
        <taxon>Alphaproteobacteria</taxon>
        <taxon>Sphingomonadales</taxon>
        <taxon>Sphingomonadaceae</taxon>
        <taxon>Sphingobium</taxon>
    </lineage>
</organism>
<proteinExistence type="predicted"/>
<evidence type="ECO:0000313" key="4">
    <source>
        <dbReference type="EMBL" id="KEQ54234.1"/>
    </source>
</evidence>
<gene>
    <name evidence="4" type="ORF">BV95_01523</name>
</gene>
<dbReference type="PANTHER" id="PTHR45011:SF1">
    <property type="entry name" value="DAP3-BINDING CELL DEATH ENHANCER 1"/>
    <property type="match status" value="1"/>
</dbReference>
<feature type="domain" description="SPOR" evidence="3">
    <location>
        <begin position="271"/>
        <end position="350"/>
    </location>
</feature>
<dbReference type="eggNOG" id="COG0790">
    <property type="taxonomic scope" value="Bacteria"/>
</dbReference>
<evidence type="ECO:0000256" key="1">
    <source>
        <dbReference type="SAM" id="MobiDB-lite"/>
    </source>
</evidence>
<feature type="signal peptide" evidence="2">
    <location>
        <begin position="1"/>
        <end position="27"/>
    </location>
</feature>
<feature type="chain" id="PRO_5001763378" evidence="2">
    <location>
        <begin position="28"/>
        <end position="350"/>
    </location>
</feature>
<dbReference type="PROSITE" id="PS51724">
    <property type="entry name" value="SPOR"/>
    <property type="match status" value="1"/>
</dbReference>
<dbReference type="SMART" id="SM00671">
    <property type="entry name" value="SEL1"/>
    <property type="match status" value="4"/>
</dbReference>
<dbReference type="SUPFAM" id="SSF81901">
    <property type="entry name" value="HCP-like"/>
    <property type="match status" value="1"/>
</dbReference>
<accession>A0A081RGB1</accession>
<dbReference type="Pfam" id="PF05036">
    <property type="entry name" value="SPOR"/>
    <property type="match status" value="1"/>
</dbReference>
<dbReference type="Pfam" id="PF08238">
    <property type="entry name" value="Sel1"/>
    <property type="match status" value="3"/>
</dbReference>
<dbReference type="EMBL" id="JFHR01000012">
    <property type="protein sequence ID" value="KEQ54234.1"/>
    <property type="molecule type" value="Genomic_DNA"/>
</dbReference>
<sequence>MKRIWGMLAAGTMLGLTPFGLTGAARADVKMGVDAWQQGDYAKAIAVWQPLAQAGDPDAQFNMGQAYKLGRGVKADPAAAIDWYRKAAKQGHSRAEDNLGLLMFQQGDRAGAFPYLQRAAERGEPRAQYIVGTALFNGDLTAKNWVRAYALMTRASDSGLAQATASLRQMDKYIPQEQRNDGIAMARSIARQGQSGLAADEPRQAAPVSRDAPKPIRSAELPPSTPPKPKPEPKPQAKPAEAAPTPKPAPPKPAPVKAAAAKPAPSPALPKPASGGWRVQIGAFSAEARARTLWSQLSAKVSGLSGYQPYITTSGGVTRLQAGPLASSADASKLCGAIKAAGAECMPKKM</sequence>
<dbReference type="eggNOG" id="COG3147">
    <property type="taxonomic scope" value="Bacteria"/>
</dbReference>
<feature type="compositionally biased region" description="Pro residues" evidence="1">
    <location>
        <begin position="245"/>
        <end position="254"/>
    </location>
</feature>
<dbReference type="GO" id="GO:0042834">
    <property type="term" value="F:peptidoglycan binding"/>
    <property type="evidence" value="ECO:0007669"/>
    <property type="project" value="InterPro"/>
</dbReference>
<dbReference type="Proteomes" id="UP000028411">
    <property type="component" value="Unassembled WGS sequence"/>
</dbReference>
<dbReference type="PATRIC" id="fig|46429.4.peg.1488"/>
<dbReference type="InterPro" id="IPR011990">
    <property type="entry name" value="TPR-like_helical_dom_sf"/>
</dbReference>
<dbReference type="InterPro" id="IPR052748">
    <property type="entry name" value="ISR_Activator"/>
</dbReference>
<dbReference type="PANTHER" id="PTHR45011">
    <property type="entry name" value="DAP3-BINDING CELL DEATH ENHANCER 1"/>
    <property type="match status" value="1"/>
</dbReference>
<name>A0A081RGB1_SPHCR</name>
<dbReference type="InterPro" id="IPR036680">
    <property type="entry name" value="SPOR-like_sf"/>
</dbReference>
<dbReference type="Gene3D" id="1.25.40.10">
    <property type="entry name" value="Tetratricopeptide repeat domain"/>
    <property type="match status" value="1"/>
</dbReference>
<evidence type="ECO:0000259" key="3">
    <source>
        <dbReference type="PROSITE" id="PS51724"/>
    </source>
</evidence>
<reference evidence="4 5" key="1">
    <citation type="submission" date="2014-02" db="EMBL/GenBank/DDBJ databases">
        <title>Whole genome sequence of Sphingobium chlorophenolicum NBRC 16172.</title>
        <authorList>
            <person name="Gan H.M."/>
            <person name="Gan H.Y."/>
            <person name="Chew T.H."/>
            <person name="Savka M.A."/>
        </authorList>
    </citation>
    <scope>NUCLEOTIDE SEQUENCE [LARGE SCALE GENOMIC DNA]</scope>
    <source>
        <strain evidence="4 5">NBRC 16172</strain>
    </source>
</reference>
<protein>
    <submittedName>
        <fullName evidence="4">Sporulation domain-containing protein</fullName>
    </submittedName>
</protein>
<evidence type="ECO:0000256" key="2">
    <source>
        <dbReference type="SAM" id="SignalP"/>
    </source>
</evidence>
<dbReference type="InterPro" id="IPR007730">
    <property type="entry name" value="SPOR-like_dom"/>
</dbReference>
<dbReference type="SUPFAM" id="SSF110997">
    <property type="entry name" value="Sporulation related repeat"/>
    <property type="match status" value="1"/>
</dbReference>
<feature type="region of interest" description="Disordered" evidence="1">
    <location>
        <begin position="190"/>
        <end position="275"/>
    </location>
</feature>
<dbReference type="Gene3D" id="3.30.70.1070">
    <property type="entry name" value="Sporulation related repeat"/>
    <property type="match status" value="1"/>
</dbReference>
<comment type="caution">
    <text evidence="4">The sequence shown here is derived from an EMBL/GenBank/DDBJ whole genome shotgun (WGS) entry which is preliminary data.</text>
</comment>
<keyword evidence="2" id="KW-0732">Signal</keyword>
<dbReference type="InterPro" id="IPR006597">
    <property type="entry name" value="Sel1-like"/>
</dbReference>
<evidence type="ECO:0000313" key="5">
    <source>
        <dbReference type="Proteomes" id="UP000028411"/>
    </source>
</evidence>
<dbReference type="AlphaFoldDB" id="A0A081RGB1"/>